<dbReference type="Proteomes" id="UP000186698">
    <property type="component" value="Chromosome 5L"/>
</dbReference>
<dbReference type="OrthoDB" id="1938039at2759"/>
<dbReference type="AGR" id="Xenbase:XB-GENE-994310"/>
<dbReference type="GO" id="GO:0003714">
    <property type="term" value="F:transcription corepressor activity"/>
    <property type="evidence" value="ECO:0000318"/>
    <property type="project" value="GO_Central"/>
</dbReference>
<feature type="compositionally biased region" description="Basic and acidic residues" evidence="18">
    <location>
        <begin position="233"/>
        <end position="275"/>
    </location>
</feature>
<dbReference type="SUPFAM" id="SSF46689">
    <property type="entry name" value="Homeodomain-like"/>
    <property type="match status" value="1"/>
</dbReference>
<evidence type="ECO:0000256" key="16">
    <source>
        <dbReference type="ARBA" id="ARBA00078515"/>
    </source>
</evidence>
<feature type="compositionally biased region" description="Basic and acidic residues" evidence="18">
    <location>
        <begin position="421"/>
        <end position="483"/>
    </location>
</feature>
<feature type="compositionally biased region" description="Polar residues" evidence="18">
    <location>
        <begin position="295"/>
        <end position="314"/>
    </location>
</feature>
<evidence type="ECO:0000313" key="22">
    <source>
        <dbReference type="Xenbase" id="XB-GENE-994310"/>
    </source>
</evidence>
<keyword evidence="14" id="KW-0131">Cell cycle</keyword>
<evidence type="ECO:0000256" key="5">
    <source>
        <dbReference type="ARBA" id="ARBA00022491"/>
    </source>
</evidence>
<dbReference type="GO" id="GO:0005739">
    <property type="term" value="C:mitochondrion"/>
    <property type="evidence" value="ECO:0000318"/>
    <property type="project" value="GO_Central"/>
</dbReference>
<dbReference type="KEGG" id="xla:108716872"/>
<keyword evidence="11" id="KW-0010">Activator</keyword>
<feature type="compositionally biased region" description="Polar residues" evidence="18">
    <location>
        <begin position="178"/>
        <end position="194"/>
    </location>
</feature>
<dbReference type="PaxDb" id="8355-A0A1L8G9R4"/>
<evidence type="ECO:0000313" key="19">
    <source>
        <dbReference type="Proteomes" id="UP000186698"/>
    </source>
</evidence>
<dbReference type="GO" id="GO:0036337">
    <property type="term" value="P:Fas signaling pathway"/>
    <property type="evidence" value="ECO:0000318"/>
    <property type="project" value="GO_Central"/>
</dbReference>
<keyword evidence="19" id="KW-1185">Reference proteome</keyword>
<dbReference type="FunFam" id="1.10.10.60:FF:000265">
    <property type="entry name" value="CASP8-associated protein 2 isoform X1"/>
    <property type="match status" value="1"/>
</dbReference>
<dbReference type="RefSeq" id="XP_018118877.1">
    <property type="nucleotide sequence ID" value="XM_018263388.2"/>
</dbReference>
<evidence type="ECO:0000256" key="18">
    <source>
        <dbReference type="SAM" id="MobiDB-lite"/>
    </source>
</evidence>
<evidence type="ECO:0000256" key="4">
    <source>
        <dbReference type="ARBA" id="ARBA00022490"/>
    </source>
</evidence>
<dbReference type="GO" id="GO:0016605">
    <property type="term" value="C:PML body"/>
    <property type="evidence" value="ECO:0000318"/>
    <property type="project" value="GO_Central"/>
</dbReference>
<keyword evidence="7" id="KW-0053">Apoptosis</keyword>
<protein>
    <recommendedName>
        <fullName evidence="15">CASP8-associated protein 2</fullName>
    </recommendedName>
    <alternativeName>
        <fullName evidence="16">FLICE-associated huge protein</fullName>
    </alternativeName>
</protein>
<keyword evidence="5" id="KW-0678">Repressor</keyword>
<dbReference type="RefSeq" id="XP_018118878.1">
    <property type="nucleotide sequence ID" value="XM_018263389.2"/>
</dbReference>
<keyword evidence="9" id="KW-0805">Transcription regulation</keyword>
<keyword evidence="17" id="KW-0175">Coiled coil</keyword>
<dbReference type="Bgee" id="108716872">
    <property type="expression patterns" value="Expressed in oocyte and 19 other cell types or tissues"/>
</dbReference>
<evidence type="ECO:0000256" key="14">
    <source>
        <dbReference type="ARBA" id="ARBA00023306"/>
    </source>
</evidence>
<dbReference type="Gene3D" id="1.10.10.60">
    <property type="entry name" value="Homeodomain-like"/>
    <property type="match status" value="1"/>
</dbReference>
<dbReference type="InterPro" id="IPR039674">
    <property type="entry name" value="FLASH"/>
</dbReference>
<evidence type="ECO:0000256" key="6">
    <source>
        <dbReference type="ARBA" id="ARBA00022553"/>
    </source>
</evidence>
<dbReference type="GO" id="GO:0008625">
    <property type="term" value="P:extrinsic apoptotic signaling pathway via death domain receptors"/>
    <property type="evidence" value="ECO:0000318"/>
    <property type="project" value="GO_Central"/>
</dbReference>
<name>A0A1L8G9R4_XENLA</name>
<evidence type="ECO:0000256" key="12">
    <source>
        <dbReference type="ARBA" id="ARBA00023163"/>
    </source>
</evidence>
<feature type="compositionally biased region" description="Polar residues" evidence="18">
    <location>
        <begin position="160"/>
        <end position="170"/>
    </location>
</feature>
<feature type="region of interest" description="Disordered" evidence="18">
    <location>
        <begin position="1552"/>
        <end position="1607"/>
    </location>
</feature>
<dbReference type="GeneID" id="108716872"/>
<evidence type="ECO:0000256" key="8">
    <source>
        <dbReference type="ARBA" id="ARBA00022990"/>
    </source>
</evidence>
<organism evidence="20">
    <name type="scientific">Xenopus laevis</name>
    <name type="common">African clawed frog</name>
    <dbReference type="NCBI Taxonomy" id="8355"/>
    <lineage>
        <taxon>Eukaryota</taxon>
        <taxon>Metazoa</taxon>
        <taxon>Chordata</taxon>
        <taxon>Craniata</taxon>
        <taxon>Vertebrata</taxon>
        <taxon>Euteleostomi</taxon>
        <taxon>Amphibia</taxon>
        <taxon>Batrachia</taxon>
        <taxon>Anura</taxon>
        <taxon>Pipoidea</taxon>
        <taxon>Pipidae</taxon>
        <taxon>Xenopodinae</taxon>
        <taxon>Xenopus</taxon>
        <taxon>Xenopus</taxon>
    </lineage>
</organism>
<evidence type="ECO:0000256" key="10">
    <source>
        <dbReference type="ARBA" id="ARBA00023128"/>
    </source>
</evidence>
<sequence>MTDKGDKEDLTMVYFQDVYDSPAKSDTSSVDIYDGLDISSIPVLAEPSILSIPTRDCLDLYEEILTEEVTAKEASFNDLHAEYEKCQNQMKELINRLKEMQTQNTTLQNENQCLKKNISALIKTARVEINRKEDEINRLNQRLFSSVNPRINKHIPVSLSEPNKTSCQVESRSREIQSKTTDSCGKPELQNQTIHPKRNDSTCLNYQPTEKGIDAGDKNSSSSSKPSCAKLFKGSETDLQKDNTEEHSSQDAAKGRKERNVDDQSKECRQREECRSSSTSSASEKKTAEQKETGPPSNSVKNESRPENPSTKFDSLNEKNNRKSLPSTSHDKARSMRDRAQSSDPRTKEKLRKSYESYSRRDSKDYEKGKDSEHKNRITEKDDPARRSQRTSYLKDESCYKLKTELNDHRRSSAPSRREKHSSDFNKDSKSGYRDSKLISGSKNEHKIMSKKEDKYLLEHKSMKSGRDKKEKERSHHDRKEHKEFTGVGKLKELSSDMHSSEVKSSCKTDNPCKPLNAEKHVVDEKETNIVRDLKLSYMETLDLTLSPVKTKSFSESNANKLPLLLCDEKCGIREINNREPVPQVCESFESINEVKCVSSQKSNPEPNILTNNPSVKQVTKSNLNLEAYQKCQSVVGGIKCIPQNQPGITIEESNSAPLNTTLSVADLEKADVNDELHSLHSDVMETSVADVSQVIDLDCYIELDKCSGSESPHSDIVYEDSVAQKGFCQENLSPSKQLNKEFEHNTNILKNVTEPEKEFYYANGSSSAHLSKELNKENFQPVVKNDPSSAKCSPIIISSDDMEEGEIVSDVEEVTCVHAPNTTPCLKQSSVVQTNISEASISFHRDDTSLGKPNGIIASRKQSTKIKGKSKSYLKIHLLKQPNQKDRKVNPDNCLEEIMKTDQPSTVHDIFQMLRAVRKHIRKKYMKFKMQFTVRQYHKVIEVGTSYFITLVKKVNWTALCSLPSSLQKKICKYIDNKMKKLKKNGIVDRIFEQHLLDMKKKLWNFVDDQLDSLFDTLKIMLIKLCDKAEMECTGAKNRICVQDNISSSVRINKKNEQKNHKTAPVSDPHLKKEPVKIQSKAQVPKVKDQNNKPGRNSVNKDGLSREPVKVPVGVESASKNKMVLEKNIKPTLSGSSENQKLKPENAGLSFNLVSDDRMGDIFKNLLNDLEGLDQTKASEEKSWVFKTPEKTSILSQKMSLNNENTPIKTSWQMPSSLSWPPHSPVQSSLLSTLVNPDALDESCMLEIPFSSSKSIPGSDERAKSYSSILMEDLAVSLTLPSPLKSDSYLSFLRLGTAPEYNSEEVSSTHYSEGVLLEEDIAEQDIHLTLDSDNSNSSLENTSDTSSFQCLPSEPMQAVIMEKSNDHFIVKIRRAASTSSPNSEWPPAEHFPPVLPESTNADGKALTDHLKKVNSEEHESEGSRPRETENKVFPVNKSDATRPSVSRAILETSFVNANNEAVDFKQLQEKDVHERTVSLFKPPEPLSPSKDNTFVSVSQENLHQLFHSVTDRKDCEKSKLSSEQVTKDSIICNKGSSESIVQVNWNDKVHSTKRKKELKEEPLVKRRPVQFLNQESREKKAKEDGKEQSNISSKEKSQGKHKRSASDCILHLSSSPKDSSQSLSAKNVIKKKGEVVATWSRDEDRLILLNCQQLGTDQKTFILLSSQMDKPPHKIEERFRQLMKLFKKCRRSAT</sequence>
<feature type="region of interest" description="Disordered" evidence="18">
    <location>
        <begin position="155"/>
        <end position="483"/>
    </location>
</feature>
<dbReference type="STRING" id="8355.A0A1L8G9R4"/>
<reference evidence="20 21" key="1">
    <citation type="submission" date="2022-04" db="UniProtKB">
        <authorList>
            <consortium name="RefSeq"/>
        </authorList>
    </citation>
    <scope>IDENTIFICATION</scope>
    <source>
        <strain evidence="20 21">J_2021</strain>
        <tissue evidence="20 21">Erythrocytes</tissue>
    </source>
</reference>
<keyword evidence="13" id="KW-0539">Nucleus</keyword>
<proteinExistence type="predicted"/>
<dbReference type="InterPro" id="IPR009057">
    <property type="entry name" value="Homeodomain-like_sf"/>
</dbReference>
<accession>A0A1L8G9R4</accession>
<evidence type="ECO:0000256" key="1">
    <source>
        <dbReference type="ARBA" id="ARBA00004173"/>
    </source>
</evidence>
<evidence type="ECO:0000313" key="20">
    <source>
        <dbReference type="RefSeq" id="XP_018118877.1"/>
    </source>
</evidence>
<keyword evidence="10" id="KW-0496">Mitochondrion</keyword>
<evidence type="ECO:0000256" key="15">
    <source>
        <dbReference type="ARBA" id="ARBA00069865"/>
    </source>
</evidence>
<feature type="region of interest" description="Disordered" evidence="18">
    <location>
        <begin position="1053"/>
        <end position="1114"/>
    </location>
</feature>
<feature type="compositionally biased region" description="Basic and acidic residues" evidence="18">
    <location>
        <begin position="1576"/>
        <end position="1599"/>
    </location>
</feature>
<evidence type="ECO:0000256" key="17">
    <source>
        <dbReference type="SAM" id="Coils"/>
    </source>
</evidence>
<keyword evidence="12" id="KW-0804">Transcription</keyword>
<keyword evidence="6" id="KW-0597">Phosphoprotein</keyword>
<evidence type="ECO:0000256" key="9">
    <source>
        <dbReference type="ARBA" id="ARBA00023015"/>
    </source>
</evidence>
<dbReference type="PANTHER" id="PTHR15489">
    <property type="entry name" value="CASPASE 8 ASSOCIATED PROTEIN 2"/>
    <property type="match status" value="1"/>
</dbReference>
<evidence type="ECO:0000256" key="7">
    <source>
        <dbReference type="ARBA" id="ARBA00022703"/>
    </source>
</evidence>
<feature type="region of interest" description="Disordered" evidence="18">
    <location>
        <begin position="1379"/>
        <end position="1403"/>
    </location>
</feature>
<gene>
    <name evidence="22" type="primary">casp8ap2.L</name>
    <name evidence="20 21" type="synonym">LOC108716872</name>
</gene>
<dbReference type="CDD" id="cd12202">
    <property type="entry name" value="CASP8AP2"/>
    <property type="match status" value="1"/>
</dbReference>
<evidence type="ECO:0000256" key="2">
    <source>
        <dbReference type="ARBA" id="ARBA00004322"/>
    </source>
</evidence>
<feature type="compositionally biased region" description="Basic and acidic residues" evidence="18">
    <location>
        <begin position="329"/>
        <end position="386"/>
    </location>
</feature>
<comment type="subcellular location">
    <subcellularLocation>
        <location evidence="3">Cytoplasm</location>
    </subcellularLocation>
    <subcellularLocation>
        <location evidence="1">Mitochondrion</location>
    </subcellularLocation>
    <subcellularLocation>
        <location evidence="2">Nucleus</location>
        <location evidence="2">PML body</location>
    </subcellularLocation>
</comment>
<dbReference type="Xenbase" id="XB-GENE-994310">
    <property type="gene designation" value="casp8ap2.L"/>
</dbReference>
<feature type="coiled-coil region" evidence="17">
    <location>
        <begin position="76"/>
        <end position="142"/>
    </location>
</feature>
<feature type="compositionally biased region" description="Basic and acidic residues" evidence="18">
    <location>
        <begin position="283"/>
        <end position="292"/>
    </location>
</feature>
<feature type="region of interest" description="Disordered" evidence="18">
    <location>
        <begin position="1412"/>
        <end position="1431"/>
    </location>
</feature>
<evidence type="ECO:0000313" key="21">
    <source>
        <dbReference type="RefSeq" id="XP_018118878.1"/>
    </source>
</evidence>
<dbReference type="Pfam" id="PF21227">
    <property type="entry name" value="Myb_DNA-binding_7"/>
    <property type="match status" value="1"/>
</dbReference>
<dbReference type="PANTHER" id="PTHR15489:SF2">
    <property type="entry name" value="CASP8-ASSOCIATED PROTEIN 2"/>
    <property type="match status" value="1"/>
</dbReference>
<feature type="compositionally biased region" description="Basic and acidic residues" evidence="18">
    <location>
        <begin position="393"/>
        <end position="411"/>
    </location>
</feature>
<evidence type="ECO:0000256" key="11">
    <source>
        <dbReference type="ARBA" id="ARBA00023159"/>
    </source>
</evidence>
<evidence type="ECO:0000256" key="13">
    <source>
        <dbReference type="ARBA" id="ARBA00023242"/>
    </source>
</evidence>
<dbReference type="InterPro" id="IPR049257">
    <property type="entry name" value="Gon4l/CASP8AP2_myb-like"/>
</dbReference>
<evidence type="ECO:0000256" key="3">
    <source>
        <dbReference type="ARBA" id="ARBA00004496"/>
    </source>
</evidence>
<keyword evidence="8" id="KW-0007">Acetylation</keyword>
<keyword evidence="4" id="KW-0963">Cytoplasm</keyword>